<reference evidence="7" key="1">
    <citation type="submission" date="2016-10" db="EMBL/GenBank/DDBJ databases">
        <authorList>
            <person name="Varghese N."/>
            <person name="Submissions S."/>
        </authorList>
    </citation>
    <scope>NUCLEOTIDE SEQUENCE [LARGE SCALE GENOMIC DNA]</scope>
    <source>
        <strain evidence="7">NLAE-zl-G277</strain>
    </source>
</reference>
<dbReference type="Pfam" id="PF19567">
    <property type="entry name" value="CpsB_CapC"/>
    <property type="match status" value="1"/>
</dbReference>
<evidence type="ECO:0000256" key="3">
    <source>
        <dbReference type="ARBA" id="ARBA00022801"/>
    </source>
</evidence>
<comment type="similarity">
    <text evidence="1">Belongs to the metallo-dependent hydrolases superfamily. CpsB/CapC family.</text>
</comment>
<keyword evidence="4" id="KW-0904">Protein phosphatase</keyword>
<evidence type="ECO:0000256" key="1">
    <source>
        <dbReference type="ARBA" id="ARBA00005750"/>
    </source>
</evidence>
<evidence type="ECO:0000256" key="4">
    <source>
        <dbReference type="ARBA" id="ARBA00022912"/>
    </source>
</evidence>
<organism evidence="6 7">
    <name type="scientific">Enterocloster lavalensis</name>
    <dbReference type="NCBI Taxonomy" id="460384"/>
    <lineage>
        <taxon>Bacteria</taxon>
        <taxon>Bacillati</taxon>
        <taxon>Bacillota</taxon>
        <taxon>Clostridia</taxon>
        <taxon>Lachnospirales</taxon>
        <taxon>Lachnospiraceae</taxon>
        <taxon>Enterocloster</taxon>
    </lineage>
</organism>
<dbReference type="GO" id="GO:0030145">
    <property type="term" value="F:manganese ion binding"/>
    <property type="evidence" value="ECO:0007669"/>
    <property type="project" value="InterPro"/>
</dbReference>
<name>A0A1I0FJU2_9FIRM</name>
<gene>
    <name evidence="6" type="ORF">SAMN05216313_10914</name>
</gene>
<dbReference type="GO" id="GO:0045227">
    <property type="term" value="P:capsule polysaccharide biosynthetic process"/>
    <property type="evidence" value="ECO:0007669"/>
    <property type="project" value="UniProtKB-UniPathway"/>
</dbReference>
<dbReference type="UniPathway" id="UPA00934"/>
<dbReference type="RefSeq" id="WP_092363035.1">
    <property type="nucleotide sequence ID" value="NZ_CAJJSN010000069.1"/>
</dbReference>
<dbReference type="Gene3D" id="3.20.20.140">
    <property type="entry name" value="Metal-dependent hydrolases"/>
    <property type="match status" value="1"/>
</dbReference>
<dbReference type="AlphaFoldDB" id="A0A1I0FJU2"/>
<dbReference type="InterPro" id="IPR016667">
    <property type="entry name" value="Caps_polysacc_synth_CpsB/CapC"/>
</dbReference>
<evidence type="ECO:0000313" key="7">
    <source>
        <dbReference type="Proteomes" id="UP000198508"/>
    </source>
</evidence>
<dbReference type="GeneID" id="93281307"/>
<dbReference type="STRING" id="460384.SAMN05216313_10914"/>
<keyword evidence="3" id="KW-0378">Hydrolase</keyword>
<dbReference type="EMBL" id="FOIM01000009">
    <property type="protein sequence ID" value="SET58511.1"/>
    <property type="molecule type" value="Genomic_DNA"/>
</dbReference>
<dbReference type="Proteomes" id="UP000198508">
    <property type="component" value="Unassembled WGS sequence"/>
</dbReference>
<dbReference type="PANTHER" id="PTHR39181:SF1">
    <property type="entry name" value="TYROSINE-PROTEIN PHOSPHATASE YWQE"/>
    <property type="match status" value="1"/>
</dbReference>
<dbReference type="EC" id="3.1.3.48" evidence="2"/>
<comment type="catalytic activity">
    <reaction evidence="5">
        <text>O-phospho-L-tyrosyl-[protein] + H2O = L-tyrosyl-[protein] + phosphate</text>
        <dbReference type="Rhea" id="RHEA:10684"/>
        <dbReference type="Rhea" id="RHEA-COMP:10136"/>
        <dbReference type="Rhea" id="RHEA-COMP:20101"/>
        <dbReference type="ChEBI" id="CHEBI:15377"/>
        <dbReference type="ChEBI" id="CHEBI:43474"/>
        <dbReference type="ChEBI" id="CHEBI:46858"/>
        <dbReference type="ChEBI" id="CHEBI:61978"/>
        <dbReference type="EC" id="3.1.3.48"/>
    </reaction>
</comment>
<evidence type="ECO:0000313" key="6">
    <source>
        <dbReference type="EMBL" id="SET58511.1"/>
    </source>
</evidence>
<dbReference type="PANTHER" id="PTHR39181">
    <property type="entry name" value="TYROSINE-PROTEIN PHOSPHATASE YWQE"/>
    <property type="match status" value="1"/>
</dbReference>
<proteinExistence type="inferred from homology"/>
<sequence length="237" mass="27292">MELIDIHAHILPGVDDGSRGMEESETMLSMAYRQGIRRIIATPHYSRRRGSGGLAELADRLNARAQAIYGDFEILPGHETYYYEGLAEALKSGQALTLAGSRYVLVEFDPGVSYRQLYQGVRKLIMARYVPVLAHVERYLCLRDESNFRELVQCDCRMQMNYDSLAGPFWDPGVRWCRKKVEGGCIHLLATDMHRVDYRKPDLEKPMAWLQKHVGERRLRAMVWDNPLAIMKNERMG</sequence>
<keyword evidence="7" id="KW-1185">Reference proteome</keyword>
<dbReference type="InterPro" id="IPR032466">
    <property type="entry name" value="Metal_Hydrolase"/>
</dbReference>
<protein>
    <recommendedName>
        <fullName evidence="2">protein-tyrosine-phosphatase</fullName>
        <ecNumber evidence="2">3.1.3.48</ecNumber>
    </recommendedName>
</protein>
<evidence type="ECO:0000256" key="5">
    <source>
        <dbReference type="ARBA" id="ARBA00051722"/>
    </source>
</evidence>
<accession>A0A1I0FJU2</accession>
<evidence type="ECO:0000256" key="2">
    <source>
        <dbReference type="ARBA" id="ARBA00013064"/>
    </source>
</evidence>
<dbReference type="GO" id="GO:0004725">
    <property type="term" value="F:protein tyrosine phosphatase activity"/>
    <property type="evidence" value="ECO:0007669"/>
    <property type="project" value="UniProtKB-EC"/>
</dbReference>
<dbReference type="SUPFAM" id="SSF51556">
    <property type="entry name" value="Metallo-dependent hydrolases"/>
    <property type="match status" value="1"/>
</dbReference>
<dbReference type="PIRSF" id="PIRSF016557">
    <property type="entry name" value="Caps_synth_CpsB"/>
    <property type="match status" value="1"/>
</dbReference>